<dbReference type="Gene3D" id="1.10.10.60">
    <property type="entry name" value="Homeodomain-like"/>
    <property type="match status" value="1"/>
</dbReference>
<reference evidence="6 7" key="1">
    <citation type="submission" date="2018-01" db="EMBL/GenBank/DDBJ databases">
        <title>Complete and assembled Genome of Pantoea calida DSM22759T.</title>
        <authorList>
            <person name="Stevens M.J.A."/>
            <person name="Zurfluh K."/>
            <person name="Stephan R."/>
        </authorList>
    </citation>
    <scope>NUCLEOTIDE SEQUENCE [LARGE SCALE GENOMIC DNA]</scope>
    <source>
        <strain evidence="6 7">DSM 22759</strain>
    </source>
</reference>
<dbReference type="PROSITE" id="PS50977">
    <property type="entry name" value="HTH_TETR_2"/>
    <property type="match status" value="1"/>
</dbReference>
<evidence type="ECO:0000259" key="5">
    <source>
        <dbReference type="PROSITE" id="PS50977"/>
    </source>
</evidence>
<feature type="domain" description="HTH tetR-type" evidence="5">
    <location>
        <begin position="19"/>
        <end position="79"/>
    </location>
</feature>
<gene>
    <name evidence="6" type="ORF">C2E16_10830</name>
</gene>
<keyword evidence="7" id="KW-1185">Reference proteome</keyword>
<dbReference type="GeneID" id="84630935"/>
<keyword evidence="3" id="KW-0804">Transcription</keyword>
<organism evidence="6 7">
    <name type="scientific">Mixta calida</name>
    <dbReference type="NCBI Taxonomy" id="665913"/>
    <lineage>
        <taxon>Bacteria</taxon>
        <taxon>Pseudomonadati</taxon>
        <taxon>Pseudomonadota</taxon>
        <taxon>Gammaproteobacteria</taxon>
        <taxon>Enterobacterales</taxon>
        <taxon>Erwiniaceae</taxon>
        <taxon>Mixta</taxon>
    </lineage>
</organism>
<dbReference type="EMBL" id="CP026378">
    <property type="protein sequence ID" value="AUY27141.1"/>
    <property type="molecule type" value="Genomic_DNA"/>
</dbReference>
<evidence type="ECO:0000256" key="3">
    <source>
        <dbReference type="ARBA" id="ARBA00023163"/>
    </source>
</evidence>
<dbReference type="InterPro" id="IPR023772">
    <property type="entry name" value="DNA-bd_HTH_TetR-type_CS"/>
</dbReference>
<evidence type="ECO:0000256" key="4">
    <source>
        <dbReference type="PROSITE-ProRule" id="PRU00335"/>
    </source>
</evidence>
<dbReference type="PROSITE" id="PS01081">
    <property type="entry name" value="HTH_TETR_1"/>
    <property type="match status" value="1"/>
</dbReference>
<protein>
    <submittedName>
        <fullName evidence="6">TetR/AcrR family transcriptional regulator</fullName>
    </submittedName>
</protein>
<name>A0ABM6S6K6_9GAMM</name>
<dbReference type="Pfam" id="PF00440">
    <property type="entry name" value="TetR_N"/>
    <property type="match status" value="1"/>
</dbReference>
<keyword evidence="2 4" id="KW-0238">DNA-binding</keyword>
<dbReference type="InterPro" id="IPR036271">
    <property type="entry name" value="Tet_transcr_reg_TetR-rel_C_sf"/>
</dbReference>
<evidence type="ECO:0000313" key="6">
    <source>
        <dbReference type="EMBL" id="AUY27141.1"/>
    </source>
</evidence>
<dbReference type="InterPro" id="IPR001647">
    <property type="entry name" value="HTH_TetR"/>
</dbReference>
<dbReference type="SUPFAM" id="SSF48498">
    <property type="entry name" value="Tetracyclin repressor-like, C-terminal domain"/>
    <property type="match status" value="1"/>
</dbReference>
<evidence type="ECO:0000256" key="1">
    <source>
        <dbReference type="ARBA" id="ARBA00023015"/>
    </source>
</evidence>
<dbReference type="Pfam" id="PF16925">
    <property type="entry name" value="TetR_C_13"/>
    <property type="match status" value="1"/>
</dbReference>
<dbReference type="PANTHER" id="PTHR47506:SF10">
    <property type="entry name" value="TRANSCRIPTIONAL REGULATORY PROTEIN"/>
    <property type="match status" value="1"/>
</dbReference>
<dbReference type="Gene3D" id="1.10.357.10">
    <property type="entry name" value="Tetracycline Repressor, domain 2"/>
    <property type="match status" value="1"/>
</dbReference>
<dbReference type="SUPFAM" id="SSF46689">
    <property type="entry name" value="Homeodomain-like"/>
    <property type="match status" value="1"/>
</dbReference>
<dbReference type="Proteomes" id="UP000237673">
    <property type="component" value="Chromosome"/>
</dbReference>
<feature type="DNA-binding region" description="H-T-H motif" evidence="4">
    <location>
        <begin position="42"/>
        <end position="61"/>
    </location>
</feature>
<dbReference type="PANTHER" id="PTHR47506">
    <property type="entry name" value="TRANSCRIPTIONAL REGULATORY PROTEIN"/>
    <property type="match status" value="1"/>
</dbReference>
<sequence length="205" mass="22681">MTLLAGTADSGKERGRPRAFDPELALDNAMLVFRQRGFHAASIADLTTAMNLTAGSLYKAFKDKRTLFLQVFDRYIALRHAELQSRLAQCANGRARVAELLRFYLDSAFDFEGRRGCLVVGSATELQVLDEELSERVRQAVMRNKARLISMLEEGQRDGSVSSAIHAETAAGLILCITFGIRVVGKIEDIAERENTVSLALKMLD</sequence>
<dbReference type="RefSeq" id="WP_038629987.1">
    <property type="nucleotide sequence ID" value="NZ_CAXOMJ010000017.1"/>
</dbReference>
<accession>A0ABM6S6K6</accession>
<proteinExistence type="predicted"/>
<dbReference type="InterPro" id="IPR009057">
    <property type="entry name" value="Homeodomain-like_sf"/>
</dbReference>
<dbReference type="InterPro" id="IPR011075">
    <property type="entry name" value="TetR_C"/>
</dbReference>
<keyword evidence="1" id="KW-0805">Transcription regulation</keyword>
<evidence type="ECO:0000256" key="2">
    <source>
        <dbReference type="ARBA" id="ARBA00023125"/>
    </source>
</evidence>
<evidence type="ECO:0000313" key="7">
    <source>
        <dbReference type="Proteomes" id="UP000237673"/>
    </source>
</evidence>